<dbReference type="AlphaFoldDB" id="A0A0C1Z7R8"/>
<dbReference type="RefSeq" id="WP_020194190.1">
    <property type="nucleotide sequence ID" value="NZ_BAOH01000005.1"/>
</dbReference>
<name>A0A0C1Z7R8_9VIBR</name>
<dbReference type="PATRIC" id="fig|1229493.5.peg.834"/>
<evidence type="ECO:0000313" key="3">
    <source>
        <dbReference type="Proteomes" id="UP000031586"/>
    </source>
</evidence>
<evidence type="ECO:0000256" key="1">
    <source>
        <dbReference type="SAM" id="MobiDB-lite"/>
    </source>
</evidence>
<feature type="compositionally biased region" description="Basic and acidic residues" evidence="1">
    <location>
        <begin position="47"/>
        <end position="62"/>
    </location>
</feature>
<proteinExistence type="predicted"/>
<dbReference type="Proteomes" id="UP000031586">
    <property type="component" value="Unassembled WGS sequence"/>
</dbReference>
<protein>
    <submittedName>
        <fullName evidence="2">Uncharacterized protein</fullName>
    </submittedName>
</protein>
<gene>
    <name evidence="2" type="ORF">H735_08735</name>
</gene>
<accession>A0A0C1Z7R8</accession>
<dbReference type="EMBL" id="JPRD01000015">
    <property type="protein sequence ID" value="KIF53025.1"/>
    <property type="molecule type" value="Genomic_DNA"/>
</dbReference>
<comment type="caution">
    <text evidence="2">The sequence shown here is derived from an EMBL/GenBank/DDBJ whole genome shotgun (WGS) entry which is preliminary data.</text>
</comment>
<evidence type="ECO:0000313" key="2">
    <source>
        <dbReference type="EMBL" id="KIF53025.1"/>
    </source>
</evidence>
<sequence length="77" mass="8029">MNLLVTGIGVALVAGFYWVNKGKKSKGIPVEDSDAIRVALESSNVSGKDKSQPQGLARRDPLTSETGTGSDHDTGIS</sequence>
<reference evidence="2 3" key="1">
    <citation type="submission" date="2014-07" db="EMBL/GenBank/DDBJ databases">
        <title>Unique and conserved regions in Vibrio harveyi and related species in comparison with the shrimp pathogen Vibrio harveyi CAIM 1792.</title>
        <authorList>
            <person name="Espinoza-Valles I."/>
            <person name="Vora G."/>
            <person name="Leekitcharoenphon P."/>
            <person name="Ussery D."/>
            <person name="Hoj L."/>
            <person name="Gomez-Gil B."/>
        </authorList>
    </citation>
    <scope>NUCLEOTIDE SEQUENCE [LARGE SCALE GENOMIC DNA]</scope>
    <source>
        <strain evidence="3">CAIM 1854 / LMG 25443</strain>
    </source>
</reference>
<organism evidence="2 3">
    <name type="scientific">Vibrio owensii CAIM 1854 = LMG 25443</name>
    <dbReference type="NCBI Taxonomy" id="1229493"/>
    <lineage>
        <taxon>Bacteria</taxon>
        <taxon>Pseudomonadati</taxon>
        <taxon>Pseudomonadota</taxon>
        <taxon>Gammaproteobacteria</taxon>
        <taxon>Vibrionales</taxon>
        <taxon>Vibrionaceae</taxon>
        <taxon>Vibrio</taxon>
    </lineage>
</organism>
<feature type="region of interest" description="Disordered" evidence="1">
    <location>
        <begin position="42"/>
        <end position="77"/>
    </location>
</feature>